<dbReference type="AlphaFoldDB" id="A0A1J5Q8P3"/>
<feature type="region of interest" description="Disordered" evidence="1">
    <location>
        <begin position="1"/>
        <end position="62"/>
    </location>
</feature>
<feature type="compositionally biased region" description="Basic and acidic residues" evidence="1">
    <location>
        <begin position="112"/>
        <end position="122"/>
    </location>
</feature>
<feature type="compositionally biased region" description="Gly residues" evidence="1">
    <location>
        <begin position="1"/>
        <end position="11"/>
    </location>
</feature>
<proteinExistence type="predicted"/>
<feature type="region of interest" description="Disordered" evidence="1">
    <location>
        <begin position="208"/>
        <end position="239"/>
    </location>
</feature>
<feature type="region of interest" description="Disordered" evidence="1">
    <location>
        <begin position="103"/>
        <end position="125"/>
    </location>
</feature>
<evidence type="ECO:0000313" key="2">
    <source>
        <dbReference type="EMBL" id="OIQ80030.1"/>
    </source>
</evidence>
<reference evidence="2" key="1">
    <citation type="submission" date="2016-10" db="EMBL/GenBank/DDBJ databases">
        <title>Sequence of Gallionella enrichment culture.</title>
        <authorList>
            <person name="Poehlein A."/>
            <person name="Muehling M."/>
            <person name="Daniel R."/>
        </authorList>
    </citation>
    <scope>NUCLEOTIDE SEQUENCE</scope>
</reference>
<sequence>MGDRAGVGRGRGVQLAQRDHGPVAFEQPRRRRQSQHQRFGVTGGQPLQVGVGQRRRRREPHLPQRVVEPRAVAQPGPRRELVAQAQPARERIAEARQVASRGRAVAPVRGGQRVERGAAEHRQHGRVLRSQHFGRVRGGVGAVGGDAARPAGHGLARCRRGAREQHVQQLLLAPCLALPRLVVQAAHATAPSLATPIAARSPSRACACAASPSSTSSSGRSVSHSISVGTPPKRRSACA</sequence>
<gene>
    <name evidence="2" type="ORF">GALL_382300</name>
</gene>
<protein>
    <submittedName>
        <fullName evidence="2">Uncharacterized protein</fullName>
    </submittedName>
</protein>
<evidence type="ECO:0000256" key="1">
    <source>
        <dbReference type="SAM" id="MobiDB-lite"/>
    </source>
</evidence>
<accession>A0A1J5Q8P3</accession>
<feature type="compositionally biased region" description="Low complexity" evidence="1">
    <location>
        <begin position="208"/>
        <end position="229"/>
    </location>
</feature>
<comment type="caution">
    <text evidence="2">The sequence shown here is derived from an EMBL/GenBank/DDBJ whole genome shotgun (WGS) entry which is preliminary data.</text>
</comment>
<organism evidence="2">
    <name type="scientific">mine drainage metagenome</name>
    <dbReference type="NCBI Taxonomy" id="410659"/>
    <lineage>
        <taxon>unclassified sequences</taxon>
        <taxon>metagenomes</taxon>
        <taxon>ecological metagenomes</taxon>
    </lineage>
</organism>
<feature type="compositionally biased region" description="Low complexity" evidence="1">
    <location>
        <begin position="36"/>
        <end position="52"/>
    </location>
</feature>
<name>A0A1J5Q8P3_9ZZZZ</name>
<dbReference type="EMBL" id="MLJW01001120">
    <property type="protein sequence ID" value="OIQ80030.1"/>
    <property type="molecule type" value="Genomic_DNA"/>
</dbReference>